<dbReference type="RefSeq" id="WP_118197378.1">
    <property type="nucleotide sequence ID" value="NZ_QRHZ01000001.1"/>
</dbReference>
<evidence type="ECO:0008006" key="3">
    <source>
        <dbReference type="Google" id="ProtNLM"/>
    </source>
</evidence>
<evidence type="ECO:0000313" key="1">
    <source>
        <dbReference type="EMBL" id="RHG20056.1"/>
    </source>
</evidence>
<proteinExistence type="predicted"/>
<organism evidence="1 2">
    <name type="scientific">Blautia obeum</name>
    <dbReference type="NCBI Taxonomy" id="40520"/>
    <lineage>
        <taxon>Bacteria</taxon>
        <taxon>Bacillati</taxon>
        <taxon>Bacillota</taxon>
        <taxon>Clostridia</taxon>
        <taxon>Lachnospirales</taxon>
        <taxon>Lachnospiraceae</taxon>
        <taxon>Blautia</taxon>
    </lineage>
</organism>
<dbReference type="AlphaFoldDB" id="A0A414SKG7"/>
<sequence length="73" mass="8794">MIKYYCDLCKEEVKERHHYHIPIMDKNGKFKSVSLHLCNVCCNKIELFARELAEPEMEERLNDLANCKDDFDW</sequence>
<protein>
    <recommendedName>
        <fullName evidence="3">HNH endonuclease</fullName>
    </recommendedName>
</protein>
<name>A0A414SKG7_9FIRM</name>
<reference evidence="1 2" key="1">
    <citation type="submission" date="2018-08" db="EMBL/GenBank/DDBJ databases">
        <title>A genome reference for cultivated species of the human gut microbiota.</title>
        <authorList>
            <person name="Zou Y."/>
            <person name="Xue W."/>
            <person name="Luo G."/>
        </authorList>
    </citation>
    <scope>NUCLEOTIDE SEQUENCE [LARGE SCALE GENOMIC DNA]</scope>
    <source>
        <strain evidence="1 2">AM22-9LB</strain>
    </source>
</reference>
<comment type="caution">
    <text evidence="1">The sequence shown here is derived from an EMBL/GenBank/DDBJ whole genome shotgun (WGS) entry which is preliminary data.</text>
</comment>
<dbReference type="EMBL" id="QRHZ01000001">
    <property type="protein sequence ID" value="RHG20056.1"/>
    <property type="molecule type" value="Genomic_DNA"/>
</dbReference>
<accession>A0A414SKG7</accession>
<dbReference type="Proteomes" id="UP000284220">
    <property type="component" value="Unassembled WGS sequence"/>
</dbReference>
<evidence type="ECO:0000313" key="2">
    <source>
        <dbReference type="Proteomes" id="UP000284220"/>
    </source>
</evidence>
<gene>
    <name evidence="1" type="ORF">DW272_02295</name>
</gene>